<keyword evidence="5 8" id="KW-0862">Zinc</keyword>
<evidence type="ECO:0000313" key="12">
    <source>
        <dbReference type="Proteomes" id="UP000523007"/>
    </source>
</evidence>
<evidence type="ECO:0000256" key="9">
    <source>
        <dbReference type="SAM" id="MobiDB-lite"/>
    </source>
</evidence>
<keyword evidence="12" id="KW-1185">Reference proteome</keyword>
<dbReference type="GO" id="GO:0009298">
    <property type="term" value="P:GDP-mannose biosynthetic process"/>
    <property type="evidence" value="ECO:0007669"/>
    <property type="project" value="InterPro"/>
</dbReference>
<evidence type="ECO:0000259" key="10">
    <source>
        <dbReference type="Pfam" id="PF20511"/>
    </source>
</evidence>
<dbReference type="InterPro" id="IPR014710">
    <property type="entry name" value="RmlC-like_jellyroll"/>
</dbReference>
<protein>
    <recommendedName>
        <fullName evidence="3">mannose-6-phosphate isomerase</fullName>
        <ecNumber evidence="3">5.3.1.8</ecNumber>
    </recommendedName>
</protein>
<comment type="similarity">
    <text evidence="2">Belongs to the mannose-6-phosphate isomerase type 1 family.</text>
</comment>
<dbReference type="InterPro" id="IPR046457">
    <property type="entry name" value="PMI_typeI_cat"/>
</dbReference>
<dbReference type="Pfam" id="PF20511">
    <property type="entry name" value="PMI_typeI_cat"/>
    <property type="match status" value="1"/>
</dbReference>
<feature type="region of interest" description="Disordered" evidence="9">
    <location>
        <begin position="107"/>
        <end position="131"/>
    </location>
</feature>
<comment type="catalytic activity">
    <reaction evidence="1">
        <text>D-mannose 6-phosphate = D-fructose 6-phosphate</text>
        <dbReference type="Rhea" id="RHEA:12356"/>
        <dbReference type="ChEBI" id="CHEBI:58735"/>
        <dbReference type="ChEBI" id="CHEBI:61527"/>
        <dbReference type="EC" id="5.3.1.8"/>
    </reaction>
</comment>
<evidence type="ECO:0000256" key="6">
    <source>
        <dbReference type="ARBA" id="ARBA00023235"/>
    </source>
</evidence>
<feature type="binding site" evidence="8">
    <location>
        <position position="138"/>
    </location>
    <ligand>
        <name>Zn(2+)</name>
        <dbReference type="ChEBI" id="CHEBI:29105"/>
    </ligand>
</feature>
<comment type="cofactor">
    <cofactor evidence="8">
        <name>Zn(2+)</name>
        <dbReference type="ChEBI" id="CHEBI:29105"/>
    </cofactor>
    <text evidence="8">Binds 1 zinc ion per subunit.</text>
</comment>
<evidence type="ECO:0000256" key="7">
    <source>
        <dbReference type="PIRSR" id="PIRSR001480-1"/>
    </source>
</evidence>
<dbReference type="GO" id="GO:0004476">
    <property type="term" value="F:mannose-6-phosphate isomerase activity"/>
    <property type="evidence" value="ECO:0007669"/>
    <property type="project" value="UniProtKB-EC"/>
</dbReference>
<accession>A0A7W7W2V9</accession>
<evidence type="ECO:0000256" key="8">
    <source>
        <dbReference type="PIRSR" id="PIRSR001480-2"/>
    </source>
</evidence>
<dbReference type="InterPro" id="IPR011051">
    <property type="entry name" value="RmlC_Cupin_sf"/>
</dbReference>
<dbReference type="GO" id="GO:0005829">
    <property type="term" value="C:cytosol"/>
    <property type="evidence" value="ECO:0007669"/>
    <property type="project" value="TreeGrafter"/>
</dbReference>
<organism evidence="11 12">
    <name type="scientific">Lipingzhangella halophila</name>
    <dbReference type="NCBI Taxonomy" id="1783352"/>
    <lineage>
        <taxon>Bacteria</taxon>
        <taxon>Bacillati</taxon>
        <taxon>Actinomycetota</taxon>
        <taxon>Actinomycetes</taxon>
        <taxon>Streptosporangiales</taxon>
        <taxon>Nocardiopsidaceae</taxon>
        <taxon>Lipingzhangella</taxon>
    </lineage>
</organism>
<dbReference type="PIRSF" id="PIRSF001480">
    <property type="entry name" value="Mannose-6-phosphate_isomerase"/>
    <property type="match status" value="1"/>
</dbReference>
<dbReference type="PANTHER" id="PTHR10309">
    <property type="entry name" value="MANNOSE-6-PHOSPHATE ISOMERASE"/>
    <property type="match status" value="1"/>
</dbReference>
<dbReference type="AlphaFoldDB" id="A0A7W7W2V9"/>
<evidence type="ECO:0000256" key="3">
    <source>
        <dbReference type="ARBA" id="ARBA00011956"/>
    </source>
</evidence>
<dbReference type="Gene3D" id="2.60.120.10">
    <property type="entry name" value="Jelly Rolls"/>
    <property type="match status" value="2"/>
</dbReference>
<dbReference type="Gene3D" id="1.10.441.10">
    <property type="entry name" value="Phosphomannose Isomerase, domain 2"/>
    <property type="match status" value="1"/>
</dbReference>
<dbReference type="InterPro" id="IPR001250">
    <property type="entry name" value="Man6P_Isoase-1"/>
</dbReference>
<dbReference type="EC" id="5.3.1.8" evidence="3"/>
<dbReference type="GO" id="GO:0005975">
    <property type="term" value="P:carbohydrate metabolic process"/>
    <property type="evidence" value="ECO:0007669"/>
    <property type="project" value="InterPro"/>
</dbReference>
<feature type="active site" evidence="7">
    <location>
        <position position="287"/>
    </location>
</feature>
<proteinExistence type="inferred from homology"/>
<dbReference type="CDD" id="cd07011">
    <property type="entry name" value="cupin_PMI_type_I_N"/>
    <property type="match status" value="1"/>
</dbReference>
<evidence type="ECO:0000313" key="11">
    <source>
        <dbReference type="EMBL" id="MBB4931184.1"/>
    </source>
</evidence>
<evidence type="ECO:0000256" key="5">
    <source>
        <dbReference type="ARBA" id="ARBA00022833"/>
    </source>
</evidence>
<feature type="binding site" evidence="8">
    <location>
        <position position="101"/>
    </location>
    <ligand>
        <name>Zn(2+)</name>
        <dbReference type="ChEBI" id="CHEBI:29105"/>
    </ligand>
</feature>
<feature type="binding site" evidence="8">
    <location>
        <position position="268"/>
    </location>
    <ligand>
        <name>Zn(2+)</name>
        <dbReference type="ChEBI" id="CHEBI:29105"/>
    </ligand>
</feature>
<keyword evidence="4 8" id="KW-0479">Metal-binding</keyword>
<feature type="binding site" evidence="8">
    <location>
        <position position="103"/>
    </location>
    <ligand>
        <name>Zn(2+)</name>
        <dbReference type="ChEBI" id="CHEBI:29105"/>
    </ligand>
</feature>
<dbReference type="RefSeq" id="WP_184577007.1">
    <property type="nucleotide sequence ID" value="NZ_JACHJT010000001.1"/>
</dbReference>
<dbReference type="PANTHER" id="PTHR10309:SF0">
    <property type="entry name" value="MANNOSE-6-PHOSPHATE ISOMERASE"/>
    <property type="match status" value="1"/>
</dbReference>
<dbReference type="EMBL" id="JACHJT010000001">
    <property type="protein sequence ID" value="MBB4931184.1"/>
    <property type="molecule type" value="Genomic_DNA"/>
</dbReference>
<dbReference type="Proteomes" id="UP000523007">
    <property type="component" value="Unassembled WGS sequence"/>
</dbReference>
<dbReference type="InterPro" id="IPR016305">
    <property type="entry name" value="Mannose-6-P_Isomerase"/>
</dbReference>
<gene>
    <name evidence="11" type="ORF">F4561_002004</name>
</gene>
<reference evidence="11 12" key="1">
    <citation type="submission" date="2020-08" db="EMBL/GenBank/DDBJ databases">
        <title>Sequencing the genomes of 1000 actinobacteria strains.</title>
        <authorList>
            <person name="Klenk H.-P."/>
        </authorList>
    </citation>
    <scope>NUCLEOTIDE SEQUENCE [LARGE SCALE GENOMIC DNA]</scope>
    <source>
        <strain evidence="11 12">DSM 102030</strain>
    </source>
</reference>
<comment type="caution">
    <text evidence="11">The sequence shown here is derived from an EMBL/GenBank/DDBJ whole genome shotgun (WGS) entry which is preliminary data.</text>
</comment>
<feature type="compositionally biased region" description="Low complexity" evidence="9">
    <location>
        <begin position="109"/>
        <end position="120"/>
    </location>
</feature>
<sequence>MRRLRNQVLPYAWGSTTEIPRLLGVEPDGRPQAELWLGAHERGTSTLCPEDASRDSRVVGLDTAIAAEPEALLGAGSVRAFGPRLPFLLKILAAEAPLSLQAHPDTEQARAGFAAEEAAGTPRDAAGRNYRDPFHKPEMVVALEPFEALCGFRDPAAAYADIAANPAPLASRLRADLAGSDPSTALRAAFTRLLTLPEQERNALVTGLIDWEARNPAASRNSDGSNTDCMVRLAERYPGDPGAIAALLLNRVRLRPWEALFLPAGNVHAYVGGTAVEIMASSDNVLRAGLTSKHVDVPELLDVVRFEARAVPRVRPIAEGTWWRYPVPVGDFALWASGREARDGVLPGRGARIVLVLGAGAVTVRTGCGHELVLRGGDSAFVAASDGEVSVGEVSAAGADGRRPDVVVAGVGNGGAGP</sequence>
<evidence type="ECO:0000256" key="4">
    <source>
        <dbReference type="ARBA" id="ARBA00022723"/>
    </source>
</evidence>
<name>A0A7W7W2V9_9ACTN</name>
<dbReference type="SUPFAM" id="SSF51182">
    <property type="entry name" value="RmlC-like cupins"/>
    <property type="match status" value="1"/>
</dbReference>
<evidence type="ECO:0000256" key="2">
    <source>
        <dbReference type="ARBA" id="ARBA00010772"/>
    </source>
</evidence>
<dbReference type="NCBIfam" id="TIGR00218">
    <property type="entry name" value="manA"/>
    <property type="match status" value="1"/>
</dbReference>
<dbReference type="GO" id="GO:0008270">
    <property type="term" value="F:zinc ion binding"/>
    <property type="evidence" value="ECO:0007669"/>
    <property type="project" value="InterPro"/>
</dbReference>
<keyword evidence="6 11" id="KW-0413">Isomerase</keyword>
<evidence type="ECO:0000256" key="1">
    <source>
        <dbReference type="ARBA" id="ARBA00000757"/>
    </source>
</evidence>
<dbReference type="PRINTS" id="PR00714">
    <property type="entry name" value="MAN6PISMRASE"/>
</dbReference>
<feature type="domain" description="Phosphomannose isomerase type I catalytic" evidence="10">
    <location>
        <begin position="2"/>
        <end position="153"/>
    </location>
</feature>